<gene>
    <name evidence="7" type="ORF">HKB16_26270</name>
</gene>
<dbReference type="Gene3D" id="3.40.50.2300">
    <property type="match status" value="1"/>
</dbReference>
<dbReference type="PROSITE" id="PS50110">
    <property type="entry name" value="RESPONSE_REGULATORY"/>
    <property type="match status" value="1"/>
</dbReference>
<keyword evidence="3" id="KW-0804">Transcription</keyword>
<dbReference type="CDD" id="cd06170">
    <property type="entry name" value="LuxR_C_like"/>
    <property type="match status" value="1"/>
</dbReference>
<reference evidence="7 8" key="1">
    <citation type="submission" date="2020-04" db="EMBL/GenBank/DDBJ databases">
        <title>Whole-genome sequencing of Vibrio spp. from China reveals different genetic environments of blaCTX-M-14 among diverse lineages.</title>
        <authorList>
            <person name="Zheng Z."/>
            <person name="Ye L."/>
            <person name="Chen S."/>
        </authorList>
    </citation>
    <scope>NUCLEOTIDE SEQUENCE [LARGE SCALE GENOMIC DNA]</scope>
    <source>
        <strain evidence="7 8">Vb0551</strain>
    </source>
</reference>
<name>A0A7Y0SMT7_VIBPH</name>
<evidence type="ECO:0000259" key="5">
    <source>
        <dbReference type="PROSITE" id="PS50043"/>
    </source>
</evidence>
<dbReference type="PANTHER" id="PTHR44688:SF16">
    <property type="entry name" value="DNA-BINDING TRANSCRIPTIONAL ACTIVATOR DEVR_DOSR"/>
    <property type="match status" value="1"/>
</dbReference>
<dbReference type="InterPro" id="IPR016032">
    <property type="entry name" value="Sig_transdc_resp-reg_C-effctor"/>
</dbReference>
<evidence type="ECO:0000259" key="6">
    <source>
        <dbReference type="PROSITE" id="PS50110"/>
    </source>
</evidence>
<dbReference type="InterPro" id="IPR001789">
    <property type="entry name" value="Sig_transdc_resp-reg_receiver"/>
</dbReference>
<dbReference type="SMART" id="SM00421">
    <property type="entry name" value="HTH_LUXR"/>
    <property type="match status" value="1"/>
</dbReference>
<comment type="caution">
    <text evidence="7">The sequence shown here is derived from an EMBL/GenBank/DDBJ whole genome shotgun (WGS) entry which is preliminary data.</text>
</comment>
<sequence>MSRNLCPLYIVDDEVPVLESMAFMLESYGYSVDVYSNGQDFLQRVNLHQAGCVLLDSRMPEMRGQELHLLMRNQCSPISVIYLTGHGDIPMAVDALKEGALDFFQKPVDGNALVAAIDNAMKCSLKNQEKQSAKLTLQSLTRREKEVLILVVKGMKNQDMANQLCVSLRTIEVHRSNVMKKLEVESLAALIHKVGHVI</sequence>
<dbReference type="SUPFAM" id="SSF46894">
    <property type="entry name" value="C-terminal effector domain of the bipartite response regulators"/>
    <property type="match status" value="1"/>
</dbReference>
<evidence type="ECO:0000256" key="4">
    <source>
        <dbReference type="PROSITE-ProRule" id="PRU00169"/>
    </source>
</evidence>
<dbReference type="Pfam" id="PF00196">
    <property type="entry name" value="GerE"/>
    <property type="match status" value="1"/>
</dbReference>
<dbReference type="CDD" id="cd17537">
    <property type="entry name" value="REC_FixJ"/>
    <property type="match status" value="1"/>
</dbReference>
<dbReference type="RefSeq" id="WP_141180257.1">
    <property type="nucleotide sequence ID" value="NZ_CP041202.1"/>
</dbReference>
<evidence type="ECO:0000313" key="7">
    <source>
        <dbReference type="EMBL" id="NMU86359.1"/>
    </source>
</evidence>
<dbReference type="SUPFAM" id="SSF52172">
    <property type="entry name" value="CheY-like"/>
    <property type="match status" value="1"/>
</dbReference>
<dbReference type="PROSITE" id="PS50043">
    <property type="entry name" value="HTH_LUXR_2"/>
    <property type="match status" value="1"/>
</dbReference>
<evidence type="ECO:0000256" key="3">
    <source>
        <dbReference type="ARBA" id="ARBA00023163"/>
    </source>
</evidence>
<dbReference type="Pfam" id="PF00072">
    <property type="entry name" value="Response_reg"/>
    <property type="match status" value="1"/>
</dbReference>
<dbReference type="SMART" id="SM00448">
    <property type="entry name" value="REC"/>
    <property type="match status" value="1"/>
</dbReference>
<evidence type="ECO:0000313" key="8">
    <source>
        <dbReference type="Proteomes" id="UP000518904"/>
    </source>
</evidence>
<feature type="modified residue" description="4-aspartylphosphate" evidence="4">
    <location>
        <position position="56"/>
    </location>
</feature>
<organism evidence="7 8">
    <name type="scientific">Vibrio parahaemolyticus</name>
    <dbReference type="NCBI Taxonomy" id="670"/>
    <lineage>
        <taxon>Bacteria</taxon>
        <taxon>Pseudomonadati</taxon>
        <taxon>Pseudomonadota</taxon>
        <taxon>Gammaproteobacteria</taxon>
        <taxon>Vibrionales</taxon>
        <taxon>Vibrionaceae</taxon>
        <taxon>Vibrio</taxon>
    </lineage>
</organism>
<protein>
    <submittedName>
        <fullName evidence="7">Response regulator transcription factor</fullName>
    </submittedName>
</protein>
<keyword evidence="4" id="KW-0597">Phosphoprotein</keyword>
<keyword evidence="1" id="KW-0805">Transcription regulation</keyword>
<evidence type="ECO:0000256" key="2">
    <source>
        <dbReference type="ARBA" id="ARBA00023125"/>
    </source>
</evidence>
<evidence type="ECO:0000256" key="1">
    <source>
        <dbReference type="ARBA" id="ARBA00023015"/>
    </source>
</evidence>
<keyword evidence="2" id="KW-0238">DNA-binding</keyword>
<proteinExistence type="predicted"/>
<feature type="domain" description="Response regulatory" evidence="6">
    <location>
        <begin position="7"/>
        <end position="121"/>
    </location>
</feature>
<dbReference type="GO" id="GO:0000160">
    <property type="term" value="P:phosphorelay signal transduction system"/>
    <property type="evidence" value="ECO:0007669"/>
    <property type="project" value="InterPro"/>
</dbReference>
<dbReference type="GO" id="GO:0003677">
    <property type="term" value="F:DNA binding"/>
    <property type="evidence" value="ECO:0007669"/>
    <property type="project" value="UniProtKB-KW"/>
</dbReference>
<dbReference type="EMBL" id="JABCLB010002390">
    <property type="protein sequence ID" value="NMU86359.1"/>
    <property type="molecule type" value="Genomic_DNA"/>
</dbReference>
<accession>A0A7Y0SMT7</accession>
<feature type="domain" description="HTH luxR-type" evidence="5">
    <location>
        <begin position="133"/>
        <end position="198"/>
    </location>
</feature>
<dbReference type="InterPro" id="IPR000792">
    <property type="entry name" value="Tscrpt_reg_LuxR_C"/>
</dbReference>
<dbReference type="PRINTS" id="PR00038">
    <property type="entry name" value="HTHLUXR"/>
</dbReference>
<dbReference type="InterPro" id="IPR011006">
    <property type="entry name" value="CheY-like_superfamily"/>
</dbReference>
<dbReference type="Proteomes" id="UP000518904">
    <property type="component" value="Unassembled WGS sequence"/>
</dbReference>
<dbReference type="AlphaFoldDB" id="A0A7Y0SMT7"/>
<dbReference type="GO" id="GO:0006355">
    <property type="term" value="P:regulation of DNA-templated transcription"/>
    <property type="evidence" value="ECO:0007669"/>
    <property type="project" value="InterPro"/>
</dbReference>
<dbReference type="InterPro" id="IPR036388">
    <property type="entry name" value="WH-like_DNA-bd_sf"/>
</dbReference>
<dbReference type="Gene3D" id="1.10.10.10">
    <property type="entry name" value="Winged helix-like DNA-binding domain superfamily/Winged helix DNA-binding domain"/>
    <property type="match status" value="1"/>
</dbReference>
<dbReference type="PANTHER" id="PTHR44688">
    <property type="entry name" value="DNA-BINDING TRANSCRIPTIONAL ACTIVATOR DEVR_DOSR"/>
    <property type="match status" value="1"/>
</dbReference>